<sequence>MNSIDRKVIVVASKSGLIKMISKAYAKSTVHNILPIPFFKTDTIIKQFLDVYYKNKSLDEVASDLYRIIDLDTEIKLFSPRDAVNYFKFNVGLTPPDGSIYIQHPIQQQRYIVPEEFSIVLSREKEAAFRLLASSLGAKKLSLIHAEVRTKRGIMGGTIPISEAASEIGIKASFGNSNSITRSVYSEFGLPRHPPHVPEDLKPWVEMDPDLRTMAHDRVNGNLLKNIIKLEFKEDLGIGGNIASKISSYDINSSIKYKALSHSIWSFEVEYHPINI</sequence>
<dbReference type="GeneID" id="97219442"/>
<name>A0ABW9GM82_9GAMM</name>
<proteinExistence type="predicted"/>
<dbReference type="RefSeq" id="WP_408788495.1">
    <property type="nucleotide sequence ID" value="NZ_JBGXBU010000001.1"/>
</dbReference>
<protein>
    <submittedName>
        <fullName evidence="1">Uncharacterized protein</fullName>
    </submittedName>
</protein>
<dbReference type="EMBL" id="JBGXBU010000001">
    <property type="protein sequence ID" value="MFM4892247.1"/>
    <property type="molecule type" value="Genomic_DNA"/>
</dbReference>
<evidence type="ECO:0000313" key="2">
    <source>
        <dbReference type="Proteomes" id="UP001630969"/>
    </source>
</evidence>
<evidence type="ECO:0000313" key="1">
    <source>
        <dbReference type="EMBL" id="MFM4892247.1"/>
    </source>
</evidence>
<dbReference type="Proteomes" id="UP001630969">
    <property type="component" value="Unassembled WGS sequence"/>
</dbReference>
<gene>
    <name evidence="1" type="ORF">ACEUDJ_05045</name>
</gene>
<comment type="caution">
    <text evidence="1">The sequence shown here is derived from an EMBL/GenBank/DDBJ whole genome shotgun (WGS) entry which is preliminary data.</text>
</comment>
<reference evidence="1 2" key="1">
    <citation type="submission" date="2024-09" db="EMBL/GenBank/DDBJ databases">
        <title>Aeromonas strains Genome sequencing and assembly.</title>
        <authorList>
            <person name="Hu X."/>
            <person name="Tang B."/>
        </authorList>
    </citation>
    <scope>NUCLEOTIDE SEQUENCE [LARGE SCALE GENOMIC DNA]</scope>
    <source>
        <strain evidence="1 2">NB23SCDHY001</strain>
    </source>
</reference>
<organism evidence="1 2">
    <name type="scientific">Aeromonas bivalvium</name>
    <dbReference type="NCBI Taxonomy" id="440079"/>
    <lineage>
        <taxon>Bacteria</taxon>
        <taxon>Pseudomonadati</taxon>
        <taxon>Pseudomonadota</taxon>
        <taxon>Gammaproteobacteria</taxon>
        <taxon>Aeromonadales</taxon>
        <taxon>Aeromonadaceae</taxon>
        <taxon>Aeromonas</taxon>
    </lineage>
</organism>
<keyword evidence="2" id="KW-1185">Reference proteome</keyword>
<accession>A0ABW9GM82</accession>